<dbReference type="InterPro" id="IPR050179">
    <property type="entry name" value="Trans_hexapeptide_repeat"/>
</dbReference>
<dbReference type="PANTHER" id="PTHR43300">
    <property type="entry name" value="ACETYLTRANSFERASE"/>
    <property type="match status" value="1"/>
</dbReference>
<evidence type="ECO:0000256" key="2">
    <source>
        <dbReference type="ARBA" id="ARBA00022737"/>
    </source>
</evidence>
<protein>
    <recommendedName>
        <fullName evidence="5">UDP-3-O-[3-hydroxymyristoyl] glucosamine N-acyltransferase</fullName>
    </recommendedName>
</protein>
<dbReference type="InterPro" id="IPR018357">
    <property type="entry name" value="Hexapep_transf_CS"/>
</dbReference>
<gene>
    <name evidence="3" type="ORF">CG710_008300</name>
</gene>
<dbReference type="InterPro" id="IPR001451">
    <property type="entry name" value="Hexapep"/>
</dbReference>
<dbReference type="Pfam" id="PF00132">
    <property type="entry name" value="Hexapep"/>
    <property type="match status" value="2"/>
</dbReference>
<keyword evidence="2" id="KW-0677">Repeat</keyword>
<reference evidence="3 4" key="1">
    <citation type="journal article" date="2017" name="Genome Announc.">
        <title>Draft Genome Sequence of a Sporulating and Motile Strain of Lachnotalea glycerini Isolated from Water in Quebec City, Canada.</title>
        <authorList>
            <person name="Maheux A.F."/>
            <person name="Boudreau D.K."/>
            <person name="Berube E."/>
            <person name="Boissinot M."/>
            <person name="Raymond F."/>
            <person name="Brodeur S."/>
            <person name="Corbeil J."/>
            <person name="Isabel S."/>
            <person name="Omar R.F."/>
            <person name="Bergeron M.G."/>
        </authorList>
    </citation>
    <scope>NUCLEOTIDE SEQUENCE [LARGE SCALE GENOMIC DNA]</scope>
    <source>
        <strain evidence="3 4">CCRI-19302</strain>
    </source>
</reference>
<organism evidence="3 4">
    <name type="scientific">Lachnotalea glycerini</name>
    <dbReference type="NCBI Taxonomy" id="1763509"/>
    <lineage>
        <taxon>Bacteria</taxon>
        <taxon>Bacillati</taxon>
        <taxon>Bacillota</taxon>
        <taxon>Clostridia</taxon>
        <taxon>Lachnospirales</taxon>
        <taxon>Lachnospiraceae</taxon>
        <taxon>Lachnotalea</taxon>
    </lineage>
</organism>
<proteinExistence type="predicted"/>
<evidence type="ECO:0000256" key="1">
    <source>
        <dbReference type="ARBA" id="ARBA00022679"/>
    </source>
</evidence>
<evidence type="ECO:0008006" key="5">
    <source>
        <dbReference type="Google" id="ProtNLM"/>
    </source>
</evidence>
<dbReference type="AlphaFoldDB" id="A0A371JG36"/>
<dbReference type="PROSITE" id="PS00101">
    <property type="entry name" value="HEXAPEP_TRANSFERASES"/>
    <property type="match status" value="1"/>
</dbReference>
<keyword evidence="4" id="KW-1185">Reference proteome</keyword>
<dbReference type="EMBL" id="NOKA02000011">
    <property type="protein sequence ID" value="RDY31711.1"/>
    <property type="molecule type" value="Genomic_DNA"/>
</dbReference>
<sequence length="289" mass="31776">MKENQNTNINLASYIGKPISNTVMYISKKIESLIKNLEYVENCLIFCEDSIDIPSELFLKHVFIKTANPQLEYAKFVSKLSEDKEQRKRERKYALTDEGYYIGEDVLIGKNTTIEPGCFIDHDVIIGNNAKILSGTKIRNAIIGNNFIAGENAVIGSSGFIFTRDEKSNLLRIPTLGKVIIGDNVEIGAFSNISAGSAGNTIINNYVKIDVSIYIAHDVVLESNVEITAGVVIGGFTRVENDTYIGINATIRNRITIGENSLIGMGSVVTKSVPPNKTLIGNPAKYYKN</sequence>
<name>A0A371JG36_9FIRM</name>
<accession>A0A371JG36</accession>
<dbReference type="GO" id="GO:0016740">
    <property type="term" value="F:transferase activity"/>
    <property type="evidence" value="ECO:0007669"/>
    <property type="project" value="UniProtKB-KW"/>
</dbReference>
<comment type="caution">
    <text evidence="3">The sequence shown here is derived from an EMBL/GenBank/DDBJ whole genome shotgun (WGS) entry which is preliminary data.</text>
</comment>
<dbReference type="OrthoDB" id="9784739at2"/>
<dbReference type="SUPFAM" id="SSF51161">
    <property type="entry name" value="Trimeric LpxA-like enzymes"/>
    <property type="match status" value="1"/>
</dbReference>
<dbReference type="InterPro" id="IPR011004">
    <property type="entry name" value="Trimer_LpxA-like_sf"/>
</dbReference>
<keyword evidence="1" id="KW-0808">Transferase</keyword>
<dbReference type="RefSeq" id="WP_094375848.1">
    <property type="nucleotide sequence ID" value="NZ_NOKA02000011.1"/>
</dbReference>
<evidence type="ECO:0000313" key="4">
    <source>
        <dbReference type="Proteomes" id="UP000216411"/>
    </source>
</evidence>
<dbReference type="Gene3D" id="2.160.10.10">
    <property type="entry name" value="Hexapeptide repeat proteins"/>
    <property type="match status" value="1"/>
</dbReference>
<evidence type="ECO:0000313" key="3">
    <source>
        <dbReference type="EMBL" id="RDY31711.1"/>
    </source>
</evidence>
<dbReference type="Proteomes" id="UP000216411">
    <property type="component" value="Unassembled WGS sequence"/>
</dbReference>